<dbReference type="GeneID" id="28800902"/>
<accession>A0A0E3XA10</accession>
<proteinExistence type="predicted"/>
<dbReference type="RefSeq" id="YP_009275749.1">
    <property type="nucleotide sequence ID" value="NC_030932.1"/>
</dbReference>
<reference evidence="1 2" key="1">
    <citation type="journal article" date="2015" name="Sci. Rep.">
        <title>Bacteriophages of wastewater foaming-associated filamentous Gordonia reduce host levels in raw activated sludge.</title>
        <authorList>
            <person name="Liu M."/>
            <person name="Gill J.J."/>
            <person name="Young R."/>
            <person name="Summer E.J."/>
        </authorList>
    </citation>
    <scope>NUCLEOTIDE SEQUENCE [LARGE SCALE GENOMIC DNA]</scope>
</reference>
<evidence type="ECO:0000313" key="2">
    <source>
        <dbReference type="Proteomes" id="UP000033018"/>
    </source>
</evidence>
<keyword evidence="2" id="KW-1185">Reference proteome</keyword>
<sequence length="52" mass="5802">MVARKPKMSMRSVVVDVPESEVMKLVAIAKDEGLSVREVASRKFTDLLRGIK</sequence>
<dbReference type="Proteomes" id="UP000033018">
    <property type="component" value="Segment"/>
</dbReference>
<dbReference type="KEGG" id="vg:28800902"/>
<evidence type="ECO:0000313" key="1">
    <source>
        <dbReference type="EMBL" id="AKC03088.1"/>
    </source>
</evidence>
<organism evidence="1 2">
    <name type="scientific">Gordonia phage Gsput1</name>
    <dbReference type="NCBI Taxonomy" id="1622193"/>
    <lineage>
        <taxon>Viruses</taxon>
        <taxon>Duplodnaviria</taxon>
        <taxon>Heunggongvirae</taxon>
        <taxon>Uroviricota</taxon>
        <taxon>Caudoviricetes</taxon>
        <taxon>Ruthgordonvirinae</taxon>
        <taxon>Gesputvirus</taxon>
        <taxon>Gesputvirus gsput1</taxon>
    </lineage>
</organism>
<protein>
    <submittedName>
        <fullName evidence="1">Uncharacterized protein</fullName>
    </submittedName>
</protein>
<gene>
    <name evidence="1" type="ORF">Gsput1_63</name>
</gene>
<name>A0A0E3XA10_9CAUD</name>
<dbReference type="EMBL" id="KP790011">
    <property type="protein sequence ID" value="AKC03088.1"/>
    <property type="molecule type" value="Genomic_DNA"/>
</dbReference>